<keyword evidence="4" id="KW-0946">Virion</keyword>
<dbReference type="RefSeq" id="YP_010769901.1">
    <property type="nucleotide sequence ID" value="NC_074105.1"/>
</dbReference>
<feature type="region of interest" description="Disordered" evidence="8">
    <location>
        <begin position="353"/>
        <end position="377"/>
    </location>
</feature>
<evidence type="ECO:0000256" key="8">
    <source>
        <dbReference type="SAM" id="MobiDB-lite"/>
    </source>
</evidence>
<evidence type="ECO:0000256" key="4">
    <source>
        <dbReference type="ARBA" id="ARBA00022844"/>
    </source>
</evidence>
<keyword evidence="3" id="KW-1161">Viral attachment to host cell</keyword>
<dbReference type="Proteomes" id="UP000680239">
    <property type="component" value="Segment"/>
</dbReference>
<dbReference type="GO" id="GO:0044423">
    <property type="term" value="C:virion component"/>
    <property type="evidence" value="ECO:0007669"/>
    <property type="project" value="UniProtKB-KW"/>
</dbReference>
<gene>
    <name evidence="9" type="primary">SRR7976310_7_1</name>
</gene>
<dbReference type="InterPro" id="IPR005563">
    <property type="entry name" value="A_protein"/>
</dbReference>
<evidence type="ECO:0000256" key="2">
    <source>
        <dbReference type="ARBA" id="ARBA00022581"/>
    </source>
</evidence>
<comment type="similarity">
    <text evidence="7">Belongs to the Leviviricetes maturation protein family.</text>
</comment>
<proteinExistence type="inferred from homology"/>
<reference evidence="9" key="1">
    <citation type="submission" date="2020-09" db="EMBL/GenBank/DDBJ databases">
        <title>Leviviricetes taxonomy.</title>
        <authorList>
            <person name="Stockdale S.R."/>
            <person name="Callanan J."/>
            <person name="Adriaenssens E.M."/>
            <person name="Kuhn J.H."/>
            <person name="Rumnieks J."/>
            <person name="Shkoporov A."/>
            <person name="Draper L.A."/>
            <person name="Ross P."/>
            <person name="Hill C."/>
        </authorList>
    </citation>
    <scope>NUCLEOTIDE SEQUENCE</scope>
</reference>
<dbReference type="GeneID" id="80399055"/>
<accession>A0A8S5L1B8</accession>
<dbReference type="EMBL" id="BK013732">
    <property type="protein sequence ID" value="DAD51141.1"/>
    <property type="molecule type" value="Genomic_RNA"/>
</dbReference>
<evidence type="ECO:0000256" key="3">
    <source>
        <dbReference type="ARBA" id="ARBA00022804"/>
    </source>
</evidence>
<evidence type="ECO:0000256" key="1">
    <source>
        <dbReference type="ARBA" id="ARBA00004328"/>
    </source>
</evidence>
<evidence type="ECO:0000256" key="7">
    <source>
        <dbReference type="ARBA" id="ARBA00035110"/>
    </source>
</evidence>
<sequence>MPNKNINRQSYQPRYLYIKNGAAYPWQLVVTLNEVHNLTKAITYGNVTPNFGKKKRLGQYISPLDYQYDYDNRRIFPGSFRRPDIYDQGNWSVGNCLSVLSGSLGINTNPDYKWASNLERVGLISQARLKAYNKMKESSLNLGQALAESRETVGTILGVAKRVGKFGYLLKKGKFGSALKSLGLNSPRRAMKNAQDCWLEARYGIRPLLSDAYNAAEALTLLSDDSQEWIIRAGARSDIVRFNDVQRVFLDNNRVLCSTYTERMSVAKIVVHALLTDHRRHNQTLLGLTNPLSLAWELLPLSFVADWFVPIGKWAGSLDAFSGLTFLRESQSFHQTSVVNRDVVLLKKWTKSSPDSSGYDIASHKDSASGIRGDRQSLGTPTYANMYFRPHIPNAKQLVDAVALIGQLFK</sequence>
<evidence type="ECO:0000256" key="5">
    <source>
        <dbReference type="ARBA" id="ARBA00023104"/>
    </source>
</evidence>
<keyword evidence="2" id="KW-0945">Host-virus interaction</keyword>
<feature type="compositionally biased region" description="Basic and acidic residues" evidence="8">
    <location>
        <begin position="362"/>
        <end position="375"/>
    </location>
</feature>
<comment type="subcellular location">
    <subcellularLocation>
        <location evidence="1">Virion</location>
    </subcellularLocation>
</comment>
<dbReference type="GO" id="GO:0039666">
    <property type="term" value="P:virion attachment to host cell pilus"/>
    <property type="evidence" value="ECO:0007669"/>
    <property type="project" value="UniProtKB-KW"/>
</dbReference>
<name>A0A8S5L1B8_9VIRU</name>
<protein>
    <submittedName>
        <fullName evidence="9">Maturation protein</fullName>
    </submittedName>
</protein>
<organism evidence="9 10">
    <name type="scientific">ssRNA phage SRR7976310_7</name>
    <dbReference type="NCBI Taxonomy" id="2786685"/>
    <lineage>
        <taxon>Viruses</taxon>
        <taxon>Riboviria</taxon>
        <taxon>Orthornavirae</taxon>
        <taxon>Lenarviricota</taxon>
        <taxon>Leviviricetes</taxon>
        <taxon>Norzivirales</taxon>
        <taxon>Fiersviridae</taxon>
        <taxon>Soetuvirus</taxon>
        <taxon>Soetuvirus lutenecus</taxon>
    </lineage>
</organism>
<evidence type="ECO:0000313" key="9">
    <source>
        <dbReference type="EMBL" id="DAD51141.1"/>
    </source>
</evidence>
<keyword evidence="5" id="KW-1175">Viral attachment to host cell pilus</keyword>
<dbReference type="Pfam" id="PF03863">
    <property type="entry name" value="Phage_mat-A"/>
    <property type="match status" value="1"/>
</dbReference>
<keyword evidence="10" id="KW-1185">Reference proteome</keyword>
<keyword evidence="6" id="KW-1160">Virus entry into host cell</keyword>
<dbReference type="KEGG" id="vg:80399055"/>
<evidence type="ECO:0000313" key="10">
    <source>
        <dbReference type="Proteomes" id="UP000680239"/>
    </source>
</evidence>
<evidence type="ECO:0000256" key="6">
    <source>
        <dbReference type="ARBA" id="ARBA00023296"/>
    </source>
</evidence>